<dbReference type="GO" id="GO:0009251">
    <property type="term" value="P:glucan catabolic process"/>
    <property type="evidence" value="ECO:0007669"/>
    <property type="project" value="TreeGrafter"/>
</dbReference>
<dbReference type="Proteomes" id="UP000559256">
    <property type="component" value="Unassembled WGS sequence"/>
</dbReference>
<dbReference type="GO" id="GO:0005576">
    <property type="term" value="C:extracellular region"/>
    <property type="evidence" value="ECO:0007669"/>
    <property type="project" value="TreeGrafter"/>
</dbReference>
<dbReference type="OrthoDB" id="1887033at2759"/>
<dbReference type="PANTHER" id="PTHR31297">
    <property type="entry name" value="GLUCAN ENDO-1,6-BETA-GLUCOSIDASE B"/>
    <property type="match status" value="1"/>
</dbReference>
<evidence type="ECO:0000313" key="8">
    <source>
        <dbReference type="Proteomes" id="UP000559256"/>
    </source>
</evidence>
<evidence type="ECO:0000256" key="3">
    <source>
        <dbReference type="ARBA" id="ARBA00023295"/>
    </source>
</evidence>
<name>A0A8H5LMU2_9AGAR</name>
<comment type="caution">
    <text evidence="7">The sequence shown here is derived from an EMBL/GenBank/DDBJ whole genome shotgun (WGS) entry which is preliminary data.</text>
</comment>
<accession>A0A8H5LMU2</accession>
<keyword evidence="5" id="KW-0732">Signal</keyword>
<dbReference type="Gene3D" id="3.20.20.80">
    <property type="entry name" value="Glycosidases"/>
    <property type="match status" value="2"/>
</dbReference>
<evidence type="ECO:0000313" key="7">
    <source>
        <dbReference type="EMBL" id="KAF5362976.1"/>
    </source>
</evidence>
<sequence>MCSLSLLLAAGFWCLSTVAATATRPDKIYGVNLGSWLLIENWMLPAEWERMGGERCDDCSTCISSEFEFAKAYPDTVDEMFEEHWNTWFNQNDVDELVSLGINTVRIPLGYWIVESLVNRDLEFFPRGGINQLARGLKQLKEAGIVAILDHHALPGAAAINQLFAGQCTNSPQFYHRFNYNRALIWAAVMTGLSHLHPDFSTVFSIHAINEPIMNASRTPGHGDYQRKFVKTVRAMESLLGIGTFDGTYKAKRGEDLLYISVDVGLAFSSSTKENCPFGDVCDVIIEALPILGEVLDQLGSLELSSVFGLVGQPPLETNFMDVTWQYNNPPNAADIAMGPQSYDNHLYYNFGGVADPNPKAYLTHLCNLDRVENAVKNRNVPLWFGEWSLATNFNETNTTDAFLRDWADAQKLQYGKDAGWIFWNFKIENSTLAGETARQWSYTEGVRRGYFTRDPAAYHNASVCEQYIIRNSTTNSTSSSA</sequence>
<feature type="signal peptide" evidence="5">
    <location>
        <begin position="1"/>
        <end position="20"/>
    </location>
</feature>
<dbReference type="GO" id="GO:0009986">
    <property type="term" value="C:cell surface"/>
    <property type="evidence" value="ECO:0007669"/>
    <property type="project" value="TreeGrafter"/>
</dbReference>
<dbReference type="InterPro" id="IPR001547">
    <property type="entry name" value="Glyco_hydro_5"/>
</dbReference>
<gene>
    <name evidence="7" type="ORF">D9758_007129</name>
</gene>
<organism evidence="7 8">
    <name type="scientific">Tetrapyrgos nigripes</name>
    <dbReference type="NCBI Taxonomy" id="182062"/>
    <lineage>
        <taxon>Eukaryota</taxon>
        <taxon>Fungi</taxon>
        <taxon>Dikarya</taxon>
        <taxon>Basidiomycota</taxon>
        <taxon>Agaricomycotina</taxon>
        <taxon>Agaricomycetes</taxon>
        <taxon>Agaricomycetidae</taxon>
        <taxon>Agaricales</taxon>
        <taxon>Marasmiineae</taxon>
        <taxon>Marasmiaceae</taxon>
        <taxon>Tetrapyrgos</taxon>
    </lineage>
</organism>
<comment type="similarity">
    <text evidence="1 4">Belongs to the glycosyl hydrolase 5 (cellulase A) family.</text>
</comment>
<evidence type="ECO:0000256" key="2">
    <source>
        <dbReference type="ARBA" id="ARBA00022801"/>
    </source>
</evidence>
<dbReference type="SUPFAM" id="SSF51445">
    <property type="entry name" value="(Trans)glycosidases"/>
    <property type="match status" value="1"/>
</dbReference>
<dbReference type="InterPro" id="IPR017853">
    <property type="entry name" value="GH"/>
</dbReference>
<evidence type="ECO:0000256" key="5">
    <source>
        <dbReference type="SAM" id="SignalP"/>
    </source>
</evidence>
<feature type="domain" description="Glycoside hydrolase family 5" evidence="6">
    <location>
        <begin position="82"/>
        <end position="427"/>
    </location>
</feature>
<evidence type="ECO:0000256" key="4">
    <source>
        <dbReference type="RuleBase" id="RU361153"/>
    </source>
</evidence>
<dbReference type="AlphaFoldDB" id="A0A8H5LMU2"/>
<dbReference type="GO" id="GO:0008422">
    <property type="term" value="F:beta-glucosidase activity"/>
    <property type="evidence" value="ECO:0007669"/>
    <property type="project" value="TreeGrafter"/>
</dbReference>
<evidence type="ECO:0000256" key="1">
    <source>
        <dbReference type="ARBA" id="ARBA00005641"/>
    </source>
</evidence>
<protein>
    <recommendedName>
        <fullName evidence="6">Glycoside hydrolase family 5 domain-containing protein</fullName>
    </recommendedName>
</protein>
<keyword evidence="8" id="KW-1185">Reference proteome</keyword>
<evidence type="ECO:0000259" key="6">
    <source>
        <dbReference type="Pfam" id="PF00150"/>
    </source>
</evidence>
<dbReference type="InterPro" id="IPR050386">
    <property type="entry name" value="Glycosyl_hydrolase_5"/>
</dbReference>
<dbReference type="EMBL" id="JAACJM010000036">
    <property type="protein sequence ID" value="KAF5362976.1"/>
    <property type="molecule type" value="Genomic_DNA"/>
</dbReference>
<keyword evidence="2 4" id="KW-0378">Hydrolase</keyword>
<dbReference type="Pfam" id="PF00150">
    <property type="entry name" value="Cellulase"/>
    <property type="match status" value="1"/>
</dbReference>
<feature type="chain" id="PRO_5034672916" description="Glycoside hydrolase family 5 domain-containing protein" evidence="5">
    <location>
        <begin position="21"/>
        <end position="482"/>
    </location>
</feature>
<reference evidence="7 8" key="1">
    <citation type="journal article" date="2020" name="ISME J.">
        <title>Uncovering the hidden diversity of litter-decomposition mechanisms in mushroom-forming fungi.</title>
        <authorList>
            <person name="Floudas D."/>
            <person name="Bentzer J."/>
            <person name="Ahren D."/>
            <person name="Johansson T."/>
            <person name="Persson P."/>
            <person name="Tunlid A."/>
        </authorList>
    </citation>
    <scope>NUCLEOTIDE SEQUENCE [LARGE SCALE GENOMIC DNA]</scope>
    <source>
        <strain evidence="7 8">CBS 291.85</strain>
    </source>
</reference>
<proteinExistence type="inferred from homology"/>
<keyword evidence="3 4" id="KW-0326">Glycosidase</keyword>
<dbReference type="PANTHER" id="PTHR31297:SF42">
    <property type="entry name" value="GLYCOSIDE HYDROLASE FAMILY 5 DOMAIN-CONTAINING PROTEIN"/>
    <property type="match status" value="1"/>
</dbReference>